<dbReference type="Proteomes" id="UP000006222">
    <property type="component" value="Unassembled WGS sequence"/>
</dbReference>
<gene>
    <name evidence="1" type="ORF">RBWH47_04970</name>
</gene>
<evidence type="ECO:0000313" key="1">
    <source>
        <dbReference type="EMBL" id="EGF26345.1"/>
    </source>
</evidence>
<comment type="caution">
    <text evidence="1">The sequence shown here is derived from an EMBL/GenBank/DDBJ whole genome shotgun (WGS) entry which is preliminary data.</text>
</comment>
<proteinExistence type="predicted"/>
<dbReference type="AlphaFoldDB" id="F2AVI7"/>
<dbReference type="PATRIC" id="fig|991778.3.peg.3972"/>
<reference evidence="1 2" key="1">
    <citation type="journal article" date="2013" name="Mar. Genomics">
        <title>Expression of sulfatases in Rhodopirellula baltica and the diversity of sulfatases in the genus Rhodopirellula.</title>
        <authorList>
            <person name="Wegner C.E."/>
            <person name="Richter-Heitmann T."/>
            <person name="Klindworth A."/>
            <person name="Klockow C."/>
            <person name="Richter M."/>
            <person name="Achstetter T."/>
            <person name="Glockner F.O."/>
            <person name="Harder J."/>
        </authorList>
    </citation>
    <scope>NUCLEOTIDE SEQUENCE [LARGE SCALE GENOMIC DNA]</scope>
    <source>
        <strain evidence="1 2">WH47</strain>
    </source>
</reference>
<organism evidence="1 2">
    <name type="scientific">Rhodopirellula baltica WH47</name>
    <dbReference type="NCBI Taxonomy" id="991778"/>
    <lineage>
        <taxon>Bacteria</taxon>
        <taxon>Pseudomonadati</taxon>
        <taxon>Planctomycetota</taxon>
        <taxon>Planctomycetia</taxon>
        <taxon>Pirellulales</taxon>
        <taxon>Pirellulaceae</taxon>
        <taxon>Rhodopirellula</taxon>
    </lineage>
</organism>
<name>F2AVI7_RHOBT</name>
<evidence type="ECO:0000313" key="2">
    <source>
        <dbReference type="Proteomes" id="UP000006222"/>
    </source>
</evidence>
<sequence>MCDMIGIEPNSLRRRIGMGDTIFKQLPCDPPMSLDHVQFHADFNAEKGWTICKPVVQNSNRKWVPFGEHSPNPKPDPTLS</sequence>
<accession>F2AVI7</accession>
<protein>
    <submittedName>
        <fullName evidence="1">Uncharacterized protein</fullName>
    </submittedName>
</protein>
<dbReference type="EMBL" id="AFAR01000188">
    <property type="protein sequence ID" value="EGF26345.1"/>
    <property type="molecule type" value="Genomic_DNA"/>
</dbReference>